<dbReference type="SUPFAM" id="SSF52540">
    <property type="entry name" value="P-loop containing nucleoside triphosphate hydrolases"/>
    <property type="match status" value="1"/>
</dbReference>
<dbReference type="Proteomes" id="UP001626537">
    <property type="component" value="Chromosome"/>
</dbReference>
<protein>
    <submittedName>
        <fullName evidence="2">Sulfotransferase</fullName>
    </submittedName>
</protein>
<keyword evidence="1" id="KW-0808">Transferase</keyword>
<evidence type="ECO:0000256" key="1">
    <source>
        <dbReference type="ARBA" id="ARBA00022679"/>
    </source>
</evidence>
<proteinExistence type="predicted"/>
<sequence length="530" mass="59864">MAQHSADQANWLRATLREGFDRLQRGDKAGAANCCRQVLERKPDLAEGHFLVGMIALNADDSRTAIQGFGSVTKLQPDHSGAWAQLARLFMRRGQVNRAEDALVKAVAHADDNPMVQDTIATVYTLLGNAEAASRWQEKALARQPKNIGFLINRANNQMFMGDFKGARSHLEAAIALNPHHANTHWLISSLEKVVDRKHIDEMTAILADKNLKDQELAYLSYALGKELEDLKDWPNAFEAFARGAAARRRTMQYDETAEVAFFKMLSDTYTREWLQTRAPGNESNAPIFIVGQPRTGTTLIERIISSHSAVHSAGELRQFEGACRRLLGATGDGSTEAVFRSAADLDPKQLGNAYMTLTQPMQGQQERFVDKLPMNFRLVPLILAALPNAKIIHVRRSPMDACFASFKQLFADAYPHSYEQTEMARHHARYYELMQNWRERFGERFAEVDYEKVAADPEPHARSLINFLDLPWEDQCLNFYQQEGAVTTASVVQVREAAHTRSVGRWRRYEAQLEPMRTSLQSLNIPLEH</sequence>
<dbReference type="SUPFAM" id="SSF48452">
    <property type="entry name" value="TPR-like"/>
    <property type="match status" value="1"/>
</dbReference>
<dbReference type="Gene3D" id="3.40.50.300">
    <property type="entry name" value="P-loop containing nucleotide triphosphate hydrolases"/>
    <property type="match status" value="1"/>
</dbReference>
<keyword evidence="3" id="KW-1185">Reference proteome</keyword>
<dbReference type="SMART" id="SM00028">
    <property type="entry name" value="TPR"/>
    <property type="match status" value="6"/>
</dbReference>
<dbReference type="PANTHER" id="PTHR12788">
    <property type="entry name" value="PROTEIN-TYROSINE SULFOTRANSFERASE 2"/>
    <property type="match status" value="1"/>
</dbReference>
<organism evidence="2 3">
    <name type="scientific">Congregibacter variabilis</name>
    <dbReference type="NCBI Taxonomy" id="3081200"/>
    <lineage>
        <taxon>Bacteria</taxon>
        <taxon>Pseudomonadati</taxon>
        <taxon>Pseudomonadota</taxon>
        <taxon>Gammaproteobacteria</taxon>
        <taxon>Cellvibrionales</taxon>
        <taxon>Halieaceae</taxon>
        <taxon>Congregibacter</taxon>
    </lineage>
</organism>
<accession>A0ABZ0I548</accession>
<reference evidence="2 3" key="1">
    <citation type="submission" date="2023-10" db="EMBL/GenBank/DDBJ databases">
        <title>Two novel species belonging to the OM43/NOR5 clade.</title>
        <authorList>
            <person name="Park M."/>
        </authorList>
    </citation>
    <scope>NUCLEOTIDE SEQUENCE [LARGE SCALE GENOMIC DNA]</scope>
    <source>
        <strain evidence="2 3">IMCC43200</strain>
    </source>
</reference>
<name>A0ABZ0I548_9GAMM</name>
<dbReference type="InterPro" id="IPR027417">
    <property type="entry name" value="P-loop_NTPase"/>
</dbReference>
<evidence type="ECO:0000313" key="2">
    <source>
        <dbReference type="EMBL" id="WOJ94173.1"/>
    </source>
</evidence>
<gene>
    <name evidence="2" type="ORF">R0135_03150</name>
</gene>
<dbReference type="InterPro" id="IPR019734">
    <property type="entry name" value="TPR_rpt"/>
</dbReference>
<dbReference type="Gene3D" id="1.25.40.10">
    <property type="entry name" value="Tetratricopeptide repeat domain"/>
    <property type="match status" value="1"/>
</dbReference>
<evidence type="ECO:0000313" key="3">
    <source>
        <dbReference type="Proteomes" id="UP001626537"/>
    </source>
</evidence>
<dbReference type="Pfam" id="PF13469">
    <property type="entry name" value="Sulfotransfer_3"/>
    <property type="match status" value="1"/>
</dbReference>
<dbReference type="InterPro" id="IPR011990">
    <property type="entry name" value="TPR-like_helical_dom_sf"/>
</dbReference>
<dbReference type="InterPro" id="IPR026634">
    <property type="entry name" value="TPST-like"/>
</dbReference>
<dbReference type="RefSeq" id="WP_407348810.1">
    <property type="nucleotide sequence ID" value="NZ_CP136864.1"/>
</dbReference>
<dbReference type="EMBL" id="CP136864">
    <property type="protein sequence ID" value="WOJ94173.1"/>
    <property type="molecule type" value="Genomic_DNA"/>
</dbReference>
<dbReference type="PANTHER" id="PTHR12788:SF10">
    <property type="entry name" value="PROTEIN-TYROSINE SULFOTRANSFERASE"/>
    <property type="match status" value="1"/>
</dbReference>
<dbReference type="Pfam" id="PF14559">
    <property type="entry name" value="TPR_19"/>
    <property type="match status" value="1"/>
</dbReference>